<sequence>RIVIASHPVILVSQALVNNIPPQLGATELWPSVSHTTLPVMLSLLDGCLPFVTQKARSGVLKINVLSFIGHSLDTAADAVSCSGERHQCTPSQISCDHPLKRPVIAKRTDDW</sequence>
<dbReference type="Proteomes" id="UP000789572">
    <property type="component" value="Unassembled WGS sequence"/>
</dbReference>
<evidence type="ECO:0000313" key="2">
    <source>
        <dbReference type="Proteomes" id="UP000789572"/>
    </source>
</evidence>
<gene>
    <name evidence="1" type="ORF">POCULU_LOCUS3558</name>
</gene>
<reference evidence="1" key="1">
    <citation type="submission" date="2021-06" db="EMBL/GenBank/DDBJ databases">
        <authorList>
            <person name="Kallberg Y."/>
            <person name="Tangrot J."/>
            <person name="Rosling A."/>
        </authorList>
    </citation>
    <scope>NUCLEOTIDE SEQUENCE</scope>
    <source>
        <strain evidence="1">IA702</strain>
    </source>
</reference>
<name>A0A9N9FB24_9GLOM</name>
<protein>
    <submittedName>
        <fullName evidence="1">11169_t:CDS:1</fullName>
    </submittedName>
</protein>
<dbReference type="EMBL" id="CAJVPJ010000399">
    <property type="protein sequence ID" value="CAG8520747.1"/>
    <property type="molecule type" value="Genomic_DNA"/>
</dbReference>
<keyword evidence="2" id="KW-1185">Reference proteome</keyword>
<organism evidence="1 2">
    <name type="scientific">Paraglomus occultum</name>
    <dbReference type="NCBI Taxonomy" id="144539"/>
    <lineage>
        <taxon>Eukaryota</taxon>
        <taxon>Fungi</taxon>
        <taxon>Fungi incertae sedis</taxon>
        <taxon>Mucoromycota</taxon>
        <taxon>Glomeromycotina</taxon>
        <taxon>Glomeromycetes</taxon>
        <taxon>Paraglomerales</taxon>
        <taxon>Paraglomeraceae</taxon>
        <taxon>Paraglomus</taxon>
    </lineage>
</organism>
<comment type="caution">
    <text evidence="1">The sequence shown here is derived from an EMBL/GenBank/DDBJ whole genome shotgun (WGS) entry which is preliminary data.</text>
</comment>
<accession>A0A9N9FB24</accession>
<dbReference type="AlphaFoldDB" id="A0A9N9FB24"/>
<proteinExistence type="predicted"/>
<evidence type="ECO:0000313" key="1">
    <source>
        <dbReference type="EMBL" id="CAG8520747.1"/>
    </source>
</evidence>
<feature type="non-terminal residue" evidence="1">
    <location>
        <position position="1"/>
    </location>
</feature>